<accession>A0ABU8MGX2</accession>
<feature type="region of interest" description="Disordered" evidence="3">
    <location>
        <begin position="768"/>
        <end position="803"/>
    </location>
</feature>
<evidence type="ECO:0000313" key="5">
    <source>
        <dbReference type="EMBL" id="MEJ2866559.1"/>
    </source>
</evidence>
<dbReference type="EC" id="2.4.-.-" evidence="5"/>
<feature type="compositionally biased region" description="Low complexity" evidence="3">
    <location>
        <begin position="776"/>
        <end position="803"/>
    </location>
</feature>
<gene>
    <name evidence="5" type="ORF">WCD74_02195</name>
</gene>
<dbReference type="Pfam" id="PF13439">
    <property type="entry name" value="Glyco_transf_4"/>
    <property type="match status" value="1"/>
</dbReference>
<dbReference type="PANTHER" id="PTHR12526">
    <property type="entry name" value="GLYCOSYLTRANSFERASE"/>
    <property type="match status" value="1"/>
</dbReference>
<name>A0ABU8MGX2_9PSEU</name>
<evidence type="ECO:0000256" key="1">
    <source>
        <dbReference type="ARBA" id="ARBA00022676"/>
    </source>
</evidence>
<protein>
    <submittedName>
        <fullName evidence="5">Glycosyltransferase</fullName>
        <ecNumber evidence="5">2.4.-.-</ecNumber>
    </submittedName>
</protein>
<keyword evidence="6" id="KW-1185">Reference proteome</keyword>
<dbReference type="PANTHER" id="PTHR12526:SF638">
    <property type="entry name" value="SPORE COAT PROTEIN SA"/>
    <property type="match status" value="1"/>
</dbReference>
<dbReference type="SUPFAM" id="SSF53756">
    <property type="entry name" value="UDP-Glycosyltransferase/glycogen phosphorylase"/>
    <property type="match status" value="2"/>
</dbReference>
<reference evidence="5 6" key="1">
    <citation type="submission" date="2024-03" db="EMBL/GenBank/DDBJ databases">
        <title>Actinomycetospora sp. OC33-EN08, a novel actinomycete isolated from wild orchid (Aerides multiflora).</title>
        <authorList>
            <person name="Suriyachadkun C."/>
        </authorList>
    </citation>
    <scope>NUCLEOTIDE SEQUENCE [LARGE SCALE GENOMIC DNA]</scope>
    <source>
        <strain evidence="5 6">OC33-EN08</strain>
    </source>
</reference>
<dbReference type="InterPro" id="IPR028098">
    <property type="entry name" value="Glyco_trans_4-like_N"/>
</dbReference>
<evidence type="ECO:0000259" key="4">
    <source>
        <dbReference type="Pfam" id="PF13439"/>
    </source>
</evidence>
<evidence type="ECO:0000313" key="6">
    <source>
        <dbReference type="Proteomes" id="UP001385809"/>
    </source>
</evidence>
<dbReference type="Pfam" id="PF13692">
    <property type="entry name" value="Glyco_trans_1_4"/>
    <property type="match status" value="2"/>
</dbReference>
<evidence type="ECO:0000256" key="3">
    <source>
        <dbReference type="SAM" id="MobiDB-lite"/>
    </source>
</evidence>
<dbReference type="GO" id="GO:0016757">
    <property type="term" value="F:glycosyltransferase activity"/>
    <property type="evidence" value="ECO:0007669"/>
    <property type="project" value="UniProtKB-KW"/>
</dbReference>
<keyword evidence="2 5" id="KW-0808">Transferase</keyword>
<dbReference type="RefSeq" id="WP_337693178.1">
    <property type="nucleotide sequence ID" value="NZ_JBBEGN010000001.1"/>
</dbReference>
<proteinExistence type="predicted"/>
<dbReference type="Gene3D" id="3.40.50.2000">
    <property type="entry name" value="Glycogen Phosphorylase B"/>
    <property type="match status" value="3"/>
</dbReference>
<evidence type="ECO:0000256" key="2">
    <source>
        <dbReference type="ARBA" id="ARBA00022679"/>
    </source>
</evidence>
<dbReference type="EMBL" id="JBBEGN010000001">
    <property type="protein sequence ID" value="MEJ2866559.1"/>
    <property type="molecule type" value="Genomic_DNA"/>
</dbReference>
<organism evidence="5 6">
    <name type="scientific">Actinomycetospora aurantiaca</name>
    <dbReference type="NCBI Taxonomy" id="3129233"/>
    <lineage>
        <taxon>Bacteria</taxon>
        <taxon>Bacillati</taxon>
        <taxon>Actinomycetota</taxon>
        <taxon>Actinomycetes</taxon>
        <taxon>Pseudonocardiales</taxon>
        <taxon>Pseudonocardiaceae</taxon>
        <taxon>Actinomycetospora</taxon>
    </lineage>
</organism>
<keyword evidence="1 5" id="KW-0328">Glycosyltransferase</keyword>
<dbReference type="Proteomes" id="UP001385809">
    <property type="component" value="Unassembled WGS sequence"/>
</dbReference>
<sequence>MKVLALPRDPGPFQPGLYGPMADRHEVRYVSGPTSSHTLDVLLVPVLLVAGRCWGARVLHVHWTFGFVPAWASGRRVARVFRAWFGGCLRLARLLGLRVLWTAHNTLPHAPVFDDDEAARRTLVAACSAIVAPTAAGAAELERFGPRCPVHVVPLAALPAPDPVRPAAAVRAAYDVPDDAVLLAFVGKVEAYKGVTDLLDALPGLPSVVLVVAGECRDASLASRLASPDVSTAAMLTLDGTRAATSIAVRLDLRRLDDLELAELLAAADGVVLPFRSVTTSASVLTAMAAGAACLVPDLPAFADLPDGALLRYAPGRTDAERVAALAGGLRTLVGGGARLRAAVGSRAALVAAGRDPQRIADRYADLIDTLADRATGASLTSGVGDGPVLTPSAPGARVVLLTPWAPAEDGLARHSADLAAALAAPSAAAPGVAGTAVVTTSPGPADATTTRLPGLVTPGRIAAAVRAHEPAAVHLQFTVPAWGAATPALVAALRRLRREGTRTVVTLHEVTRELALLGPVARRLYRALAAAADVLVVHTPAALEGLATCGVDLERVTVVPHGAFGSATTSAPTLGAREETTVLCFGYLHPDKGLERAIDAVAALDDLPGARLVVAGAVRPRRGVFRAFGPRDHRYAAELRRRALGRNVTFTGAVDDPTLDHLLATAAVVVLPYRTATQSGVLNRAVAAGAAVVATDLPGLRADLPPSAVTVPAADPDTTPALAAALSALLADPARLARLRADVARTRAEHAPERLAAALLDLYQRPPTAIPGPRAATDTSTDTSADTAADTTADPTPAGALR</sequence>
<comment type="caution">
    <text evidence="5">The sequence shown here is derived from an EMBL/GenBank/DDBJ whole genome shotgun (WGS) entry which is preliminary data.</text>
</comment>
<feature type="domain" description="Glycosyltransferase subfamily 4-like N-terminal" evidence="4">
    <location>
        <begin position="438"/>
        <end position="563"/>
    </location>
</feature>